<keyword evidence="10" id="KW-0418">Kinase</keyword>
<feature type="compositionally biased region" description="Low complexity" evidence="9">
    <location>
        <begin position="19"/>
        <end position="28"/>
    </location>
</feature>
<organism evidence="10 11">
    <name type="scientific">Ophiostoma piceae (strain UAMH 11346)</name>
    <name type="common">Sap stain fungus</name>
    <dbReference type="NCBI Taxonomy" id="1262450"/>
    <lineage>
        <taxon>Eukaryota</taxon>
        <taxon>Fungi</taxon>
        <taxon>Dikarya</taxon>
        <taxon>Ascomycota</taxon>
        <taxon>Pezizomycotina</taxon>
        <taxon>Sordariomycetes</taxon>
        <taxon>Sordariomycetidae</taxon>
        <taxon>Ophiostomatales</taxon>
        <taxon>Ophiostomataceae</taxon>
        <taxon>Ophiostoma</taxon>
    </lineage>
</organism>
<evidence type="ECO:0000256" key="3">
    <source>
        <dbReference type="ARBA" id="ARBA00006922"/>
    </source>
</evidence>
<proteinExistence type="inferred from homology"/>
<dbReference type="Pfam" id="PF08528">
    <property type="entry name" value="Whi5"/>
    <property type="match status" value="1"/>
</dbReference>
<dbReference type="STRING" id="1262450.S3C558"/>
<evidence type="ECO:0000256" key="6">
    <source>
        <dbReference type="ARBA" id="ARBA00023015"/>
    </source>
</evidence>
<protein>
    <submittedName>
        <fullName evidence="10">Cyclin-dependent kinase</fullName>
    </submittedName>
</protein>
<evidence type="ECO:0000256" key="1">
    <source>
        <dbReference type="ARBA" id="ARBA00004123"/>
    </source>
</evidence>
<sequence>MESPQRRVLAPRDANTSMATTASSAALPLSPPATIEPKKRALDTASDGPALTASVDETPSKKICLPPTYANSSSHANANSNANGHSTVPRPSLSPATSSVFDMSAAVNMSQGTAITEPDAPRHASVAREQARQRAEILKLRLGLARYKVRTGQVDVPLEQLRVVPAATQRYLLQGLQGRQQSTRLLLPPVTPQRRWQQPAQQTEDDEDRSSDDDVEDLPQQPRCQMDAVDLVEDSDASPPIVDHDREEDDDVPRLPQIRQASAQSGLPMSKPMPRLLTTPRGNRQLIEPTNITSSAMRGSAVSGLLSLARS</sequence>
<evidence type="ECO:0000313" key="11">
    <source>
        <dbReference type="Proteomes" id="UP000016923"/>
    </source>
</evidence>
<comment type="similarity">
    <text evidence="3">Belongs to the WHI5/NRM1 family.</text>
</comment>
<evidence type="ECO:0000256" key="9">
    <source>
        <dbReference type="SAM" id="MobiDB-lite"/>
    </source>
</evidence>
<name>S3C558_OPHP1</name>
<dbReference type="GO" id="GO:0005737">
    <property type="term" value="C:cytoplasm"/>
    <property type="evidence" value="ECO:0007669"/>
    <property type="project" value="UniProtKB-SubCell"/>
</dbReference>
<keyword evidence="7" id="KW-0804">Transcription</keyword>
<dbReference type="GO" id="GO:0016301">
    <property type="term" value="F:kinase activity"/>
    <property type="evidence" value="ECO:0007669"/>
    <property type="project" value="UniProtKB-KW"/>
</dbReference>
<dbReference type="OrthoDB" id="5345625at2759"/>
<evidence type="ECO:0000256" key="7">
    <source>
        <dbReference type="ARBA" id="ARBA00023163"/>
    </source>
</evidence>
<keyword evidence="4" id="KW-0963">Cytoplasm</keyword>
<keyword evidence="10" id="KW-0808">Transferase</keyword>
<feature type="region of interest" description="Disordered" evidence="9">
    <location>
        <begin position="1"/>
        <end position="97"/>
    </location>
</feature>
<evidence type="ECO:0000256" key="4">
    <source>
        <dbReference type="ARBA" id="ARBA00022490"/>
    </source>
</evidence>
<dbReference type="VEuPathDB" id="FungiDB:F503_04221"/>
<accession>S3C558</accession>
<dbReference type="InterPro" id="IPR013734">
    <property type="entry name" value="TF_Nrm1/Whi5"/>
</dbReference>
<gene>
    <name evidence="10" type="ORF">F503_04221</name>
</gene>
<keyword evidence="5" id="KW-0678">Repressor</keyword>
<reference evidence="10 11" key="1">
    <citation type="journal article" date="2013" name="BMC Genomics">
        <title>The genome and transcriptome of the pine saprophyte Ophiostoma piceae, and a comparison with the bark beetle-associated pine pathogen Grosmannia clavigera.</title>
        <authorList>
            <person name="Haridas S."/>
            <person name="Wang Y."/>
            <person name="Lim L."/>
            <person name="Massoumi Alamouti S."/>
            <person name="Jackman S."/>
            <person name="Docking R."/>
            <person name="Robertson G."/>
            <person name="Birol I."/>
            <person name="Bohlmann J."/>
            <person name="Breuil C."/>
        </authorList>
    </citation>
    <scope>NUCLEOTIDE SEQUENCE [LARGE SCALE GENOMIC DNA]</scope>
    <source>
        <strain evidence="10 11">UAMH 11346</strain>
    </source>
</reference>
<dbReference type="AlphaFoldDB" id="S3C558"/>
<dbReference type="HOGENOM" id="CLU_802118_0_0_1"/>
<feature type="compositionally biased region" description="Low complexity" evidence="9">
    <location>
        <begin position="70"/>
        <end position="86"/>
    </location>
</feature>
<dbReference type="Proteomes" id="UP000016923">
    <property type="component" value="Unassembled WGS sequence"/>
</dbReference>
<feature type="region of interest" description="Disordered" evidence="9">
    <location>
        <begin position="183"/>
        <end position="311"/>
    </location>
</feature>
<comment type="subcellular location">
    <subcellularLocation>
        <location evidence="2">Cytoplasm</location>
    </subcellularLocation>
    <subcellularLocation>
        <location evidence="1">Nucleus</location>
    </subcellularLocation>
</comment>
<dbReference type="eggNOG" id="ENOG502T64N">
    <property type="taxonomic scope" value="Eukaryota"/>
</dbReference>
<evidence type="ECO:0000313" key="10">
    <source>
        <dbReference type="EMBL" id="EPE08634.1"/>
    </source>
</evidence>
<evidence type="ECO:0000256" key="5">
    <source>
        <dbReference type="ARBA" id="ARBA00022491"/>
    </source>
</evidence>
<keyword evidence="6" id="KW-0805">Transcription regulation</keyword>
<keyword evidence="8" id="KW-0539">Nucleus</keyword>
<evidence type="ECO:0000256" key="2">
    <source>
        <dbReference type="ARBA" id="ARBA00004496"/>
    </source>
</evidence>
<feature type="compositionally biased region" description="Polar residues" evidence="9">
    <location>
        <begin position="288"/>
        <end position="297"/>
    </location>
</feature>
<keyword evidence="11" id="KW-1185">Reference proteome</keyword>
<evidence type="ECO:0000256" key="8">
    <source>
        <dbReference type="ARBA" id="ARBA00023242"/>
    </source>
</evidence>
<dbReference type="EMBL" id="KE148148">
    <property type="protein sequence ID" value="EPE08634.1"/>
    <property type="molecule type" value="Genomic_DNA"/>
</dbReference>
<dbReference type="GO" id="GO:0005634">
    <property type="term" value="C:nucleus"/>
    <property type="evidence" value="ECO:0007669"/>
    <property type="project" value="UniProtKB-SubCell"/>
</dbReference>
<feature type="compositionally biased region" description="Acidic residues" evidence="9">
    <location>
        <begin position="203"/>
        <end position="217"/>
    </location>
</feature>